<sequence length="78" mass="8953">MDISLQTHRSYVDRPISRLPTPAFVLSRPIIESNIKRLLNDVSQLGISFRPHVKTLKVSKGIAPRVQGFIDDTYRTEY</sequence>
<dbReference type="Gene3D" id="3.20.20.10">
    <property type="entry name" value="Alanine racemase"/>
    <property type="match status" value="1"/>
</dbReference>
<dbReference type="EMBL" id="ML738312">
    <property type="protein sequence ID" value="KAE8315512.1"/>
    <property type="molecule type" value="Genomic_DNA"/>
</dbReference>
<dbReference type="InterPro" id="IPR029066">
    <property type="entry name" value="PLP-binding_barrel"/>
</dbReference>
<organism evidence="1 2">
    <name type="scientific">Aspergillus transmontanensis</name>
    <dbReference type="NCBI Taxonomy" id="1034304"/>
    <lineage>
        <taxon>Eukaryota</taxon>
        <taxon>Fungi</taxon>
        <taxon>Dikarya</taxon>
        <taxon>Ascomycota</taxon>
        <taxon>Pezizomycotina</taxon>
        <taxon>Eurotiomycetes</taxon>
        <taxon>Eurotiomycetidae</taxon>
        <taxon>Eurotiales</taxon>
        <taxon>Aspergillaceae</taxon>
        <taxon>Aspergillus</taxon>
        <taxon>Aspergillus subgen. Circumdati</taxon>
    </lineage>
</organism>
<dbReference type="AlphaFoldDB" id="A0A5N6W4F0"/>
<gene>
    <name evidence="1" type="ORF">BDV41DRAFT_531391</name>
</gene>
<proteinExistence type="predicted"/>
<evidence type="ECO:0000313" key="1">
    <source>
        <dbReference type="EMBL" id="KAE8315512.1"/>
    </source>
</evidence>
<evidence type="ECO:0000313" key="2">
    <source>
        <dbReference type="Proteomes" id="UP000325433"/>
    </source>
</evidence>
<dbReference type="Proteomes" id="UP000325433">
    <property type="component" value="Unassembled WGS sequence"/>
</dbReference>
<accession>A0A5N6W4F0</accession>
<keyword evidence="2" id="KW-1185">Reference proteome</keyword>
<protein>
    <submittedName>
        <fullName evidence="1">Uncharacterized protein</fullName>
    </submittedName>
</protein>
<reference evidence="2" key="1">
    <citation type="submission" date="2019-04" db="EMBL/GenBank/DDBJ databases">
        <title>Friends and foes A comparative genomics studyof 23 Aspergillus species from section Flavi.</title>
        <authorList>
            <consortium name="DOE Joint Genome Institute"/>
            <person name="Kjaerbolling I."/>
            <person name="Vesth T."/>
            <person name="Frisvad J.C."/>
            <person name="Nybo J.L."/>
            <person name="Theobald S."/>
            <person name="Kildgaard S."/>
            <person name="Isbrandt T."/>
            <person name="Kuo A."/>
            <person name="Sato A."/>
            <person name="Lyhne E.K."/>
            <person name="Kogle M.E."/>
            <person name="Wiebenga A."/>
            <person name="Kun R.S."/>
            <person name="Lubbers R.J."/>
            <person name="Makela M.R."/>
            <person name="Barry K."/>
            <person name="Chovatia M."/>
            <person name="Clum A."/>
            <person name="Daum C."/>
            <person name="Haridas S."/>
            <person name="He G."/>
            <person name="LaButti K."/>
            <person name="Lipzen A."/>
            <person name="Mondo S."/>
            <person name="Riley R."/>
            <person name="Salamov A."/>
            <person name="Simmons B.A."/>
            <person name="Magnuson J.K."/>
            <person name="Henrissat B."/>
            <person name="Mortensen U.H."/>
            <person name="Larsen T.O."/>
            <person name="Devries R.P."/>
            <person name="Grigoriev I.V."/>
            <person name="Machida M."/>
            <person name="Baker S.E."/>
            <person name="Andersen M.R."/>
        </authorList>
    </citation>
    <scope>NUCLEOTIDE SEQUENCE [LARGE SCALE GENOMIC DNA]</scope>
    <source>
        <strain evidence="2">CBS 130015</strain>
    </source>
</reference>
<name>A0A5N6W4F0_9EURO</name>